<feature type="signal peptide" evidence="1">
    <location>
        <begin position="1"/>
        <end position="25"/>
    </location>
</feature>
<feature type="chain" id="PRO_5039181573" evidence="1">
    <location>
        <begin position="26"/>
        <end position="198"/>
    </location>
</feature>
<protein>
    <submittedName>
        <fullName evidence="3">Uncharacterized protein (DUF305 family)</fullName>
    </submittedName>
</protein>
<dbReference type="InterPro" id="IPR005183">
    <property type="entry name" value="DUF305_CopM-like"/>
</dbReference>
<evidence type="ECO:0000259" key="2">
    <source>
        <dbReference type="Pfam" id="PF03713"/>
    </source>
</evidence>
<dbReference type="InterPro" id="IPR012347">
    <property type="entry name" value="Ferritin-like"/>
</dbReference>
<dbReference type="PROSITE" id="PS51257">
    <property type="entry name" value="PROKAR_LIPOPROTEIN"/>
    <property type="match status" value="1"/>
</dbReference>
<evidence type="ECO:0000313" key="3">
    <source>
        <dbReference type="EMBL" id="MBB5131429.1"/>
    </source>
</evidence>
<accession>A0A840NXC2</accession>
<dbReference type="Pfam" id="PF03713">
    <property type="entry name" value="DUF305"/>
    <property type="match status" value="1"/>
</dbReference>
<keyword evidence="1" id="KW-0732">Signal</keyword>
<sequence length="198" mass="21147">MDVILRTAAAGAAVLALAGCSSAPAGPADADSAVAAGARTAATTAATAAYNESDVRFCREMIPHHMMTIELAELVTGRTTDPYVTSMAERIAEGEDEEIDRMTAWLEEWRKPPPGEAHLGHDGNGLDAEAVAELERASGRTFDRLWLRAVADHLEHGVRMAETVLAVGRSAPATMLAGQMVTELRADVEDIEVRLRQI</sequence>
<name>A0A840NXC2_9ACTN</name>
<dbReference type="EMBL" id="JACHGN010000002">
    <property type="protein sequence ID" value="MBB5131429.1"/>
    <property type="molecule type" value="Genomic_DNA"/>
</dbReference>
<dbReference type="PANTHER" id="PTHR36933">
    <property type="entry name" value="SLL0788 PROTEIN"/>
    <property type="match status" value="1"/>
</dbReference>
<feature type="domain" description="DUF305" evidence="2">
    <location>
        <begin position="54"/>
        <end position="191"/>
    </location>
</feature>
<organism evidence="3 4">
    <name type="scientific">Thermocatellispora tengchongensis</name>
    <dbReference type="NCBI Taxonomy" id="1073253"/>
    <lineage>
        <taxon>Bacteria</taxon>
        <taxon>Bacillati</taxon>
        <taxon>Actinomycetota</taxon>
        <taxon>Actinomycetes</taxon>
        <taxon>Streptosporangiales</taxon>
        <taxon>Streptosporangiaceae</taxon>
        <taxon>Thermocatellispora</taxon>
    </lineage>
</organism>
<comment type="caution">
    <text evidence="3">The sequence shown here is derived from an EMBL/GenBank/DDBJ whole genome shotgun (WGS) entry which is preliminary data.</text>
</comment>
<evidence type="ECO:0000313" key="4">
    <source>
        <dbReference type="Proteomes" id="UP000578449"/>
    </source>
</evidence>
<dbReference type="Gene3D" id="1.20.1260.10">
    <property type="match status" value="1"/>
</dbReference>
<gene>
    <name evidence="3" type="ORF">HNP84_001135</name>
</gene>
<evidence type="ECO:0000256" key="1">
    <source>
        <dbReference type="SAM" id="SignalP"/>
    </source>
</evidence>
<reference evidence="3 4" key="1">
    <citation type="submission" date="2020-08" db="EMBL/GenBank/DDBJ databases">
        <title>Genomic Encyclopedia of Type Strains, Phase IV (KMG-IV): sequencing the most valuable type-strain genomes for metagenomic binning, comparative biology and taxonomic classification.</title>
        <authorList>
            <person name="Goeker M."/>
        </authorList>
    </citation>
    <scope>NUCLEOTIDE SEQUENCE [LARGE SCALE GENOMIC DNA]</scope>
    <source>
        <strain evidence="3 4">DSM 45615</strain>
    </source>
</reference>
<proteinExistence type="predicted"/>
<dbReference type="PANTHER" id="PTHR36933:SF1">
    <property type="entry name" value="SLL0788 PROTEIN"/>
    <property type="match status" value="1"/>
</dbReference>
<dbReference type="Proteomes" id="UP000578449">
    <property type="component" value="Unassembled WGS sequence"/>
</dbReference>
<dbReference type="AlphaFoldDB" id="A0A840NXC2"/>
<dbReference type="RefSeq" id="WP_185048257.1">
    <property type="nucleotide sequence ID" value="NZ_BAABIX010000022.1"/>
</dbReference>
<keyword evidence="4" id="KW-1185">Reference proteome</keyword>